<dbReference type="RefSeq" id="WP_115278010.1">
    <property type="nucleotide sequence ID" value="NZ_AP022600.1"/>
</dbReference>
<dbReference type="InterPro" id="IPR058653">
    <property type="entry name" value="NfeD2_TM"/>
</dbReference>
<gene>
    <name evidence="3" type="ORF">NCTC10821_01494</name>
</gene>
<organism evidence="3 4">
    <name type="scientific">Mycolicibacterium tokaiense</name>
    <dbReference type="NCBI Taxonomy" id="39695"/>
    <lineage>
        <taxon>Bacteria</taxon>
        <taxon>Bacillati</taxon>
        <taxon>Actinomycetota</taxon>
        <taxon>Actinomycetes</taxon>
        <taxon>Mycobacteriales</taxon>
        <taxon>Mycobacteriaceae</taxon>
        <taxon>Mycolicibacterium</taxon>
    </lineage>
</organism>
<dbReference type="AlphaFoldDB" id="A0A378TB57"/>
<feature type="transmembrane region" description="Helical" evidence="1">
    <location>
        <begin position="34"/>
        <end position="56"/>
    </location>
</feature>
<keyword evidence="1" id="KW-0812">Transmembrane</keyword>
<accession>A0A378TB57</accession>
<reference evidence="3 4" key="1">
    <citation type="submission" date="2018-06" db="EMBL/GenBank/DDBJ databases">
        <authorList>
            <consortium name="Pathogen Informatics"/>
            <person name="Doyle S."/>
        </authorList>
    </citation>
    <scope>NUCLEOTIDE SEQUENCE [LARGE SCALE GENOMIC DNA]</scope>
    <source>
        <strain evidence="3 4">NCTC10821</strain>
    </source>
</reference>
<evidence type="ECO:0000313" key="3">
    <source>
        <dbReference type="EMBL" id="STZ57989.1"/>
    </source>
</evidence>
<feature type="transmembrane region" description="Helical" evidence="1">
    <location>
        <begin position="6"/>
        <end position="22"/>
    </location>
</feature>
<proteinExistence type="predicted"/>
<protein>
    <recommendedName>
        <fullName evidence="2">Membrane protein NfeD2 N-terminal transmembrane domain-containing protein</fullName>
    </recommendedName>
</protein>
<keyword evidence="4" id="KW-1185">Reference proteome</keyword>
<dbReference type="OrthoDB" id="4471047at2"/>
<name>A0A378TB57_9MYCO</name>
<dbReference type="Pfam" id="PF25842">
    <property type="entry name" value="NfeD_TM"/>
    <property type="match status" value="1"/>
</dbReference>
<keyword evidence="1" id="KW-0472">Membrane</keyword>
<evidence type="ECO:0000259" key="2">
    <source>
        <dbReference type="Pfam" id="PF25842"/>
    </source>
</evidence>
<dbReference type="InterPro" id="IPR012340">
    <property type="entry name" value="NA-bd_OB-fold"/>
</dbReference>
<dbReference type="Gene3D" id="2.40.50.140">
    <property type="entry name" value="Nucleic acid-binding proteins"/>
    <property type="match status" value="1"/>
</dbReference>
<dbReference type="EMBL" id="UGQT01000001">
    <property type="protein sequence ID" value="STZ57989.1"/>
    <property type="molecule type" value="Genomic_DNA"/>
</dbReference>
<keyword evidence="1" id="KW-1133">Transmembrane helix</keyword>
<dbReference type="Proteomes" id="UP000254978">
    <property type="component" value="Unassembled WGS sequence"/>
</dbReference>
<feature type="domain" description="Membrane protein NfeD2 N-terminal transmembrane" evidence="2">
    <location>
        <begin position="2"/>
        <end position="91"/>
    </location>
</feature>
<feature type="transmembrane region" description="Helical" evidence="1">
    <location>
        <begin position="62"/>
        <end position="87"/>
    </location>
</feature>
<evidence type="ECO:0000256" key="1">
    <source>
        <dbReference type="SAM" id="Phobius"/>
    </source>
</evidence>
<evidence type="ECO:0000313" key="4">
    <source>
        <dbReference type="Proteomes" id="UP000254978"/>
    </source>
</evidence>
<sequence>MTAAYVAAFVVGAIALLAALLLGDTGTDHEGLPFLSLTSLSAGILGAGTGGLLSTWAGAGPAVAGVVAAGTALGLILVLNGLALPYLRRQQSNSQRGRASYIGLLGTVTLDIPPGGWGEVSFADADGNRVRARAITAEPDALRKSTRVYIADVDADHVHVVSVPDLEGRL</sequence>